<evidence type="ECO:0000256" key="4">
    <source>
        <dbReference type="ARBA" id="ARBA00022452"/>
    </source>
</evidence>
<evidence type="ECO:0000256" key="6">
    <source>
        <dbReference type="ARBA" id="ARBA00023136"/>
    </source>
</evidence>
<evidence type="ECO:0000313" key="10">
    <source>
        <dbReference type="Proteomes" id="UP000014568"/>
    </source>
</evidence>
<comment type="caution">
    <text evidence="9">The sequence shown here is derived from an EMBL/GenBank/DDBJ whole genome shotgun (WGS) entry which is preliminary data.</text>
</comment>
<evidence type="ECO:0000256" key="1">
    <source>
        <dbReference type="ARBA" id="ARBA00004442"/>
    </source>
</evidence>
<evidence type="ECO:0008006" key="11">
    <source>
        <dbReference type="Google" id="ProtNLM"/>
    </source>
</evidence>
<evidence type="ECO:0000256" key="2">
    <source>
        <dbReference type="ARBA" id="ARBA00007613"/>
    </source>
</evidence>
<accession>S3MYM9</accession>
<evidence type="ECO:0000256" key="5">
    <source>
        <dbReference type="ARBA" id="ARBA00022692"/>
    </source>
</evidence>
<dbReference type="AlphaFoldDB" id="S3MYM9"/>
<dbReference type="HOGENOM" id="CLU_012817_9_2_6"/>
<reference evidence="9 10" key="1">
    <citation type="submission" date="2013-06" db="EMBL/GenBank/DDBJ databases">
        <title>The Genome Sequence of Acinetobacter rudis CIP 110305.</title>
        <authorList>
            <consortium name="The Broad Institute Genome Sequencing Platform"/>
            <consortium name="The Broad Institute Genome Sequencing Center for Infectious Disease"/>
            <person name="Cerqueira G."/>
            <person name="Feldgarden M."/>
            <person name="Courvalin P."/>
            <person name="Perichon B."/>
            <person name="Grillot-Courvalin C."/>
            <person name="Clermont D."/>
            <person name="Rocha E."/>
            <person name="Yoon E.-J."/>
            <person name="Nemec A."/>
            <person name="Young S.K."/>
            <person name="Zeng Q."/>
            <person name="Gargeya S."/>
            <person name="Fitzgerald M."/>
            <person name="Abouelleil A."/>
            <person name="Alvarado L."/>
            <person name="Berlin A.M."/>
            <person name="Chapman S.B."/>
            <person name="Dewar J."/>
            <person name="Goldberg J."/>
            <person name="Griggs A."/>
            <person name="Gujja S."/>
            <person name="Hansen M."/>
            <person name="Howarth C."/>
            <person name="Imamovic A."/>
            <person name="Larimer J."/>
            <person name="McCowan C."/>
            <person name="Murphy C."/>
            <person name="Pearson M."/>
            <person name="Priest M."/>
            <person name="Roberts A."/>
            <person name="Saif S."/>
            <person name="Shea T."/>
            <person name="Sykes S."/>
            <person name="Wortman J."/>
            <person name="Nusbaum C."/>
            <person name="Birren B."/>
        </authorList>
    </citation>
    <scope>NUCLEOTIDE SEQUENCE [LARGE SCALE GENOMIC DNA]</scope>
    <source>
        <strain evidence="9 10">CIP 110305</strain>
    </source>
</reference>
<dbReference type="SUPFAM" id="SSF56954">
    <property type="entry name" value="Outer membrane efflux proteins (OEP)"/>
    <property type="match status" value="1"/>
</dbReference>
<dbReference type="InterPro" id="IPR003423">
    <property type="entry name" value="OMP_efflux"/>
</dbReference>
<dbReference type="GO" id="GO:0015562">
    <property type="term" value="F:efflux transmembrane transporter activity"/>
    <property type="evidence" value="ECO:0007669"/>
    <property type="project" value="InterPro"/>
</dbReference>
<dbReference type="eggNOG" id="COG1538">
    <property type="taxonomic scope" value="Bacteria"/>
</dbReference>
<dbReference type="GO" id="GO:0015288">
    <property type="term" value="F:porin activity"/>
    <property type="evidence" value="ECO:0007669"/>
    <property type="project" value="TreeGrafter"/>
</dbReference>
<dbReference type="GO" id="GO:0009279">
    <property type="term" value="C:cell outer membrane"/>
    <property type="evidence" value="ECO:0007669"/>
    <property type="project" value="UniProtKB-SubCell"/>
</dbReference>
<gene>
    <name evidence="9" type="ORF">F945_02537</name>
</gene>
<keyword evidence="7" id="KW-0998">Cell outer membrane</keyword>
<protein>
    <recommendedName>
        <fullName evidence="11">Transporter</fullName>
    </recommendedName>
</protein>
<keyword evidence="8" id="KW-0175">Coiled coil</keyword>
<dbReference type="Gene3D" id="1.20.1600.10">
    <property type="entry name" value="Outer membrane efflux proteins (OEP)"/>
    <property type="match status" value="1"/>
</dbReference>
<evidence type="ECO:0000256" key="7">
    <source>
        <dbReference type="ARBA" id="ARBA00023237"/>
    </source>
</evidence>
<evidence type="ECO:0000313" key="9">
    <source>
        <dbReference type="EMBL" id="EPF71508.1"/>
    </source>
</evidence>
<dbReference type="PANTHER" id="PTHR30026:SF5">
    <property type="entry name" value="ABC-TYPE EFFLUX SYSTEM SECRETIN COMPONENT"/>
    <property type="match status" value="1"/>
</dbReference>
<keyword evidence="5" id="KW-0812">Transmembrane</keyword>
<dbReference type="EMBL" id="ATGI01000032">
    <property type="protein sequence ID" value="EPF71508.1"/>
    <property type="molecule type" value="Genomic_DNA"/>
</dbReference>
<evidence type="ECO:0000256" key="3">
    <source>
        <dbReference type="ARBA" id="ARBA00022448"/>
    </source>
</evidence>
<dbReference type="InterPro" id="IPR051906">
    <property type="entry name" value="TolC-like"/>
</dbReference>
<keyword evidence="4" id="KW-1134">Transmembrane beta strand</keyword>
<keyword evidence="3" id="KW-0813">Transport</keyword>
<proteinExistence type="inferred from homology"/>
<dbReference type="PANTHER" id="PTHR30026">
    <property type="entry name" value="OUTER MEMBRANE PROTEIN TOLC"/>
    <property type="match status" value="1"/>
</dbReference>
<keyword evidence="6" id="KW-0472">Membrane</keyword>
<name>S3MYM9_9GAMM</name>
<feature type="coiled-coil region" evidence="8">
    <location>
        <begin position="348"/>
        <end position="398"/>
    </location>
</feature>
<evidence type="ECO:0000256" key="8">
    <source>
        <dbReference type="SAM" id="Coils"/>
    </source>
</evidence>
<comment type="similarity">
    <text evidence="2">Belongs to the outer membrane factor (OMF) (TC 1.B.17) family.</text>
</comment>
<dbReference type="PATRIC" id="fig|421052.3.peg.2482"/>
<keyword evidence="10" id="KW-1185">Reference proteome</keyword>
<dbReference type="STRING" id="632955.GCA_000829675_01752"/>
<sequence>MVHPLQAKNLSYAEAEQQYLSGSYSTMAHQALQQASELEAQAVKNLGMPRVDLNVRAYAFQSKVDVPLDSFKNNIENSLSNSINQNVDQWPNLPDDMKGPVKDQLQQGLQSGLGMIPNNAKFTIEDQTIRPTISVLMPLYTGGFTSTTKEMAQLKSARSQLNSQQQENIQRYELIQAYFDVQLQHKLLQANQSNLATTSKHYQNALKLEQQGFISKGQRMQFEVVKNNAQRNLQSTQADLSSSVFKLSNLLQQNTVDQLSTPLFINTAHDQSLTALLNSFPEHSALIRKMQMDTRLADANVELQHASKRPSVFAFGEYGLDSDHNWIVGVAARYNLFSGIDKNKNIRAAELQRQAAELLTSRTKQETENMIYRAYNELQSAQQSHVLLQQNIKAAQENLRIQELSFKESMGTATQVIDAQNMLNALESETALNAYRYILALATLLESHGSIEQFQNYVNQPNTMYIR</sequence>
<organism evidence="9 10">
    <name type="scientific">Acinetobacter rudis CIP 110305</name>
    <dbReference type="NCBI Taxonomy" id="421052"/>
    <lineage>
        <taxon>Bacteria</taxon>
        <taxon>Pseudomonadati</taxon>
        <taxon>Pseudomonadota</taxon>
        <taxon>Gammaproteobacteria</taxon>
        <taxon>Moraxellales</taxon>
        <taxon>Moraxellaceae</taxon>
        <taxon>Acinetobacter</taxon>
    </lineage>
</organism>
<dbReference type="GO" id="GO:1990281">
    <property type="term" value="C:efflux pump complex"/>
    <property type="evidence" value="ECO:0007669"/>
    <property type="project" value="TreeGrafter"/>
</dbReference>
<comment type="subcellular location">
    <subcellularLocation>
        <location evidence="1">Cell outer membrane</location>
    </subcellularLocation>
</comment>
<dbReference type="Proteomes" id="UP000014568">
    <property type="component" value="Unassembled WGS sequence"/>
</dbReference>
<dbReference type="Pfam" id="PF02321">
    <property type="entry name" value="OEP"/>
    <property type="match status" value="1"/>
</dbReference>